<evidence type="ECO:0000256" key="5">
    <source>
        <dbReference type="ARBA" id="ARBA00022679"/>
    </source>
</evidence>
<dbReference type="Proteomes" id="UP001057381">
    <property type="component" value="Chromosome"/>
</dbReference>
<evidence type="ECO:0000313" key="14">
    <source>
        <dbReference type="Proteomes" id="UP001057381"/>
    </source>
</evidence>
<dbReference type="SUPFAM" id="SSF48576">
    <property type="entry name" value="Terpenoid synthases"/>
    <property type="match status" value="1"/>
</dbReference>
<keyword evidence="6" id="KW-0479">Metal-binding</keyword>
<name>A0A9Q9BU47_9STAP</name>
<accession>A0A9Q9BU47</accession>
<dbReference type="AlphaFoldDB" id="A0A9Q9BU47"/>
<evidence type="ECO:0000256" key="8">
    <source>
        <dbReference type="ARBA" id="ARBA00023229"/>
    </source>
</evidence>
<proteinExistence type="inferred from homology"/>
<dbReference type="GO" id="GO:0005737">
    <property type="term" value="C:cytoplasm"/>
    <property type="evidence" value="ECO:0007669"/>
    <property type="project" value="UniProtKB-ARBA"/>
</dbReference>
<evidence type="ECO:0000256" key="12">
    <source>
        <dbReference type="RuleBase" id="RU004466"/>
    </source>
</evidence>
<dbReference type="RefSeq" id="WP_254249517.1">
    <property type="nucleotide sequence ID" value="NZ_CP073809.1"/>
</dbReference>
<dbReference type="EMBL" id="CP073809">
    <property type="protein sequence ID" value="UTH12923.1"/>
    <property type="molecule type" value="Genomic_DNA"/>
</dbReference>
<dbReference type="PANTHER" id="PTHR43281:SF1">
    <property type="entry name" value="FARNESYL DIPHOSPHATE SYNTHASE"/>
    <property type="match status" value="1"/>
</dbReference>
<evidence type="ECO:0000256" key="7">
    <source>
        <dbReference type="ARBA" id="ARBA00022842"/>
    </source>
</evidence>
<dbReference type="Gene3D" id="1.10.600.10">
    <property type="entry name" value="Farnesyl Diphosphate Synthase"/>
    <property type="match status" value="1"/>
</dbReference>
<protein>
    <recommendedName>
        <fullName evidence="4">Farnesyl diphosphate synthase</fullName>
        <ecNumber evidence="3">2.5.1.10</ecNumber>
    </recommendedName>
    <alternativeName>
        <fullName evidence="10">(2E,6E)-farnesyl diphosphate synthase</fullName>
    </alternativeName>
    <alternativeName>
        <fullName evidence="9">Geranyltranstransferase</fullName>
    </alternativeName>
</protein>
<dbReference type="GO" id="GO:0046872">
    <property type="term" value="F:metal ion binding"/>
    <property type="evidence" value="ECO:0007669"/>
    <property type="project" value="UniProtKB-KW"/>
</dbReference>
<dbReference type="GO" id="GO:0016114">
    <property type="term" value="P:terpenoid biosynthetic process"/>
    <property type="evidence" value="ECO:0007669"/>
    <property type="project" value="UniProtKB-ARBA"/>
</dbReference>
<keyword evidence="8" id="KW-0414">Isoprene biosynthesis</keyword>
<evidence type="ECO:0000256" key="6">
    <source>
        <dbReference type="ARBA" id="ARBA00022723"/>
    </source>
</evidence>
<comment type="cofactor">
    <cofactor evidence="1">
        <name>Mg(2+)</name>
        <dbReference type="ChEBI" id="CHEBI:18420"/>
    </cofactor>
</comment>
<comment type="catalytic activity">
    <reaction evidence="11">
        <text>isopentenyl diphosphate + (2E)-geranyl diphosphate = (2E,6E)-farnesyl diphosphate + diphosphate</text>
        <dbReference type="Rhea" id="RHEA:19361"/>
        <dbReference type="ChEBI" id="CHEBI:33019"/>
        <dbReference type="ChEBI" id="CHEBI:58057"/>
        <dbReference type="ChEBI" id="CHEBI:128769"/>
        <dbReference type="ChEBI" id="CHEBI:175763"/>
        <dbReference type="EC" id="2.5.1.10"/>
    </reaction>
</comment>
<keyword evidence="5 12" id="KW-0808">Transferase</keyword>
<gene>
    <name evidence="13" type="ORF">KFV11_06465</name>
</gene>
<evidence type="ECO:0000256" key="1">
    <source>
        <dbReference type="ARBA" id="ARBA00001946"/>
    </source>
</evidence>
<evidence type="ECO:0000313" key="13">
    <source>
        <dbReference type="EMBL" id="UTH12923.1"/>
    </source>
</evidence>
<dbReference type="SFLD" id="SFLDS00005">
    <property type="entry name" value="Isoprenoid_Synthase_Type_I"/>
    <property type="match status" value="1"/>
</dbReference>
<evidence type="ECO:0000256" key="11">
    <source>
        <dbReference type="ARBA" id="ARBA00049399"/>
    </source>
</evidence>
<dbReference type="PROSITE" id="PS00444">
    <property type="entry name" value="POLYPRENYL_SYNTHASE_2"/>
    <property type="match status" value="1"/>
</dbReference>
<dbReference type="EC" id="2.5.1.10" evidence="3"/>
<sequence length="286" mass="31216">MKHKFIELINDYMSHLYDDALSAELDAAMNYSLSAGGKRIRPVLLLTTLEMCGEKAASGLSAAAAIEMIHTYSLIHDDLPAMDDDDYRRGKLTNHKVYGEATAILAGDGLLTDSFYHVMSDETLTAEVKVALVRIISRAAGSRGMVGGQMLDMAAEHRQLTRAEMEEVHLHKTGDLIRACFLCAGVIARLDDTAMAQLHDLGTKVGLLFQIKDDILDVEGSLEEMGKTAGSDAQNDKATYVTLLGLPAAKQAMTDVYHEAVELVSQLTDNCTSMMELLDYIVARTK</sequence>
<evidence type="ECO:0000256" key="3">
    <source>
        <dbReference type="ARBA" id="ARBA00012439"/>
    </source>
</evidence>
<dbReference type="CDD" id="cd00685">
    <property type="entry name" value="Trans_IPPS_HT"/>
    <property type="match status" value="1"/>
</dbReference>
<evidence type="ECO:0000256" key="10">
    <source>
        <dbReference type="ARBA" id="ARBA00032873"/>
    </source>
</evidence>
<keyword evidence="7" id="KW-0460">Magnesium</keyword>
<dbReference type="NCBIfam" id="NF045485">
    <property type="entry name" value="FPPsyn"/>
    <property type="match status" value="1"/>
</dbReference>
<comment type="similarity">
    <text evidence="2 12">Belongs to the FPP/GGPP synthase family.</text>
</comment>
<dbReference type="SFLD" id="SFLDG01017">
    <property type="entry name" value="Polyprenyl_Transferase_Like"/>
    <property type="match status" value="1"/>
</dbReference>
<dbReference type="InterPro" id="IPR053378">
    <property type="entry name" value="Prenyl_diphosphate_synthase"/>
</dbReference>
<dbReference type="GO" id="GO:0004337">
    <property type="term" value="F:(2E,6E)-farnesyl diphosphate synthase activity"/>
    <property type="evidence" value="ECO:0007669"/>
    <property type="project" value="UniProtKB-EC"/>
</dbReference>
<dbReference type="InterPro" id="IPR000092">
    <property type="entry name" value="Polyprenyl_synt"/>
</dbReference>
<reference evidence="13" key="1">
    <citation type="submission" date="2021-04" db="EMBL/GenBank/DDBJ databases">
        <title>Complete Genome Sequences of Macrococcus spp. from dog and cattle.</title>
        <authorList>
            <person name="Schwendener S."/>
            <person name="Perreten V."/>
        </authorList>
    </citation>
    <scope>NUCLEOTIDE SEQUENCE</scope>
    <source>
        <strain evidence="13">Epi0143-OL</strain>
    </source>
</reference>
<dbReference type="FunFam" id="1.10.600.10:FF:000001">
    <property type="entry name" value="Geranylgeranyl diphosphate synthase"/>
    <property type="match status" value="1"/>
</dbReference>
<dbReference type="InterPro" id="IPR033749">
    <property type="entry name" value="Polyprenyl_synt_CS"/>
</dbReference>
<dbReference type="InterPro" id="IPR008949">
    <property type="entry name" value="Isoprenoid_synthase_dom_sf"/>
</dbReference>
<evidence type="ECO:0000256" key="4">
    <source>
        <dbReference type="ARBA" id="ARBA00015100"/>
    </source>
</evidence>
<dbReference type="KEGG" id="mequ:KFV11_06465"/>
<dbReference type="Pfam" id="PF00348">
    <property type="entry name" value="polyprenyl_synt"/>
    <property type="match status" value="1"/>
</dbReference>
<evidence type="ECO:0000256" key="2">
    <source>
        <dbReference type="ARBA" id="ARBA00006706"/>
    </source>
</evidence>
<evidence type="ECO:0000256" key="9">
    <source>
        <dbReference type="ARBA" id="ARBA00032380"/>
    </source>
</evidence>
<dbReference type="PANTHER" id="PTHR43281">
    <property type="entry name" value="FARNESYL DIPHOSPHATE SYNTHASE"/>
    <property type="match status" value="1"/>
</dbReference>
<dbReference type="PROSITE" id="PS00723">
    <property type="entry name" value="POLYPRENYL_SYNTHASE_1"/>
    <property type="match status" value="1"/>
</dbReference>
<organism evidence="13 14">
    <name type="scientific">Macrococcus equipercicus</name>
    <dbReference type="NCBI Taxonomy" id="69967"/>
    <lineage>
        <taxon>Bacteria</taxon>
        <taxon>Bacillati</taxon>
        <taxon>Bacillota</taxon>
        <taxon>Bacilli</taxon>
        <taxon>Bacillales</taxon>
        <taxon>Staphylococcaceae</taxon>
        <taxon>Macrococcus</taxon>
    </lineage>
</organism>